<evidence type="ECO:0000256" key="1">
    <source>
        <dbReference type="ARBA" id="ARBA00004418"/>
    </source>
</evidence>
<gene>
    <name evidence="5" type="ORF">PX52LOC_00388</name>
</gene>
<dbReference type="PANTHER" id="PTHR30024">
    <property type="entry name" value="ALIPHATIC SULFONATES-BINDING PROTEIN-RELATED"/>
    <property type="match status" value="1"/>
</dbReference>
<protein>
    <submittedName>
        <fullName evidence="5">ABC transporter substrate-binding protein</fullName>
    </submittedName>
</protein>
<reference evidence="6" key="1">
    <citation type="submission" date="2019-08" db="EMBL/GenBank/DDBJ databases">
        <title>Limnoglobus roseus gen. nov., sp. nov., a novel freshwater planctomycete with a giant genome from the family Gemmataceae.</title>
        <authorList>
            <person name="Kulichevskaya I.S."/>
            <person name="Naumoff D.G."/>
            <person name="Miroshnikov K."/>
            <person name="Ivanova A."/>
            <person name="Philippov D.A."/>
            <person name="Hakobyan A."/>
            <person name="Rijpstra I.C."/>
            <person name="Sinninghe Damste J.S."/>
            <person name="Liesack W."/>
            <person name="Dedysh S.N."/>
        </authorList>
    </citation>
    <scope>NUCLEOTIDE SEQUENCE [LARGE SCALE GENOMIC DNA]</scope>
    <source>
        <strain evidence="6">PX52</strain>
    </source>
</reference>
<dbReference type="PANTHER" id="PTHR30024:SF47">
    <property type="entry name" value="TAURINE-BINDING PERIPLASMIC PROTEIN"/>
    <property type="match status" value="1"/>
</dbReference>
<dbReference type="EMBL" id="CP042425">
    <property type="protein sequence ID" value="QEL13530.1"/>
    <property type="molecule type" value="Genomic_DNA"/>
</dbReference>
<comment type="subcellular location">
    <subcellularLocation>
        <location evidence="1">Periplasm</location>
    </subcellularLocation>
</comment>
<evidence type="ECO:0000256" key="4">
    <source>
        <dbReference type="SAM" id="SignalP"/>
    </source>
</evidence>
<evidence type="ECO:0000313" key="6">
    <source>
        <dbReference type="Proteomes" id="UP000324974"/>
    </source>
</evidence>
<dbReference type="SUPFAM" id="SSF53850">
    <property type="entry name" value="Periplasmic binding protein-like II"/>
    <property type="match status" value="1"/>
</dbReference>
<organism evidence="5 6">
    <name type="scientific">Limnoglobus roseus</name>
    <dbReference type="NCBI Taxonomy" id="2598579"/>
    <lineage>
        <taxon>Bacteria</taxon>
        <taxon>Pseudomonadati</taxon>
        <taxon>Planctomycetota</taxon>
        <taxon>Planctomycetia</taxon>
        <taxon>Gemmatales</taxon>
        <taxon>Gemmataceae</taxon>
        <taxon>Limnoglobus</taxon>
    </lineage>
</organism>
<feature type="signal peptide" evidence="4">
    <location>
        <begin position="1"/>
        <end position="26"/>
    </location>
</feature>
<dbReference type="GO" id="GO:0042597">
    <property type="term" value="C:periplasmic space"/>
    <property type="evidence" value="ECO:0007669"/>
    <property type="project" value="UniProtKB-SubCell"/>
</dbReference>
<name>A0A5C1A4F9_9BACT</name>
<comment type="similarity">
    <text evidence="2">Belongs to the bacterial solute-binding protein SsuA/TauA family.</text>
</comment>
<evidence type="ECO:0000313" key="5">
    <source>
        <dbReference type="EMBL" id="QEL13530.1"/>
    </source>
</evidence>
<dbReference type="Proteomes" id="UP000324974">
    <property type="component" value="Chromosome"/>
</dbReference>
<dbReference type="KEGG" id="lrs:PX52LOC_00388"/>
<evidence type="ECO:0000256" key="2">
    <source>
        <dbReference type="ARBA" id="ARBA00010742"/>
    </source>
</evidence>
<dbReference type="Gene3D" id="3.40.190.10">
    <property type="entry name" value="Periplasmic binding protein-like II"/>
    <property type="match status" value="2"/>
</dbReference>
<evidence type="ECO:0000256" key="3">
    <source>
        <dbReference type="ARBA" id="ARBA00022729"/>
    </source>
</evidence>
<keyword evidence="3 4" id="KW-0732">Signal</keyword>
<keyword evidence="6" id="KW-1185">Reference proteome</keyword>
<sequence length="386" mass="40929">MTIPYTRRRVIAPAALLLLAALAVLPAGCGKDKPAATAEADPGKIRVAYLGLTCEAPIFMAQEKGLFAEQGIDVEIVKTDWDGLREGLASGQFHANHTLVMYILKGVEKGSDFKITAGVHTGCLRVQVPANSPIKTVAELKGKKIGVPSNVGSPPAMFASRTFAAVGIDPSVEAKEVTWVPMEPSLLGERLKQGELDAVATADPIGTILEGNKVVKTIADQAKDAPYADEFCCAVVVNGEFSRTYPAAAAKVTKAILKGAKWVQENPKAAAELGVEKKYIAAKPEINTQALMQLKYVPGIALGKKSVERAAEDMKKAKLLGASTDPTALAKRAWTDLPGLTDEWVVAERVDAIDGARPPRLTAQGFASLFDNTKGSCLCCTKCCIE</sequence>
<feature type="chain" id="PRO_5022992386" evidence="4">
    <location>
        <begin position="27"/>
        <end position="386"/>
    </location>
</feature>
<dbReference type="Pfam" id="PF13379">
    <property type="entry name" value="NMT1_2"/>
    <property type="match status" value="1"/>
</dbReference>
<proteinExistence type="inferred from homology"/>
<dbReference type="RefSeq" id="WP_149108494.1">
    <property type="nucleotide sequence ID" value="NZ_CP042425.1"/>
</dbReference>
<accession>A0A5C1A4F9</accession>
<dbReference type="AlphaFoldDB" id="A0A5C1A4F9"/>
<dbReference type="OrthoDB" id="9802202at2"/>